<accession>A0A1L9SB32</accession>
<organism evidence="2 3">
    <name type="scientific">Penicilliopsis zonata CBS 506.65</name>
    <dbReference type="NCBI Taxonomy" id="1073090"/>
    <lineage>
        <taxon>Eukaryota</taxon>
        <taxon>Fungi</taxon>
        <taxon>Dikarya</taxon>
        <taxon>Ascomycota</taxon>
        <taxon>Pezizomycotina</taxon>
        <taxon>Eurotiomycetes</taxon>
        <taxon>Eurotiomycetidae</taxon>
        <taxon>Eurotiales</taxon>
        <taxon>Aspergillaceae</taxon>
        <taxon>Penicilliopsis</taxon>
    </lineage>
</organism>
<protein>
    <submittedName>
        <fullName evidence="2">Uncharacterized protein</fullName>
    </submittedName>
</protein>
<proteinExistence type="predicted"/>
<dbReference type="AlphaFoldDB" id="A0A1L9SB32"/>
<dbReference type="GeneID" id="34616670"/>
<reference evidence="3" key="1">
    <citation type="journal article" date="2017" name="Genome Biol.">
        <title>Comparative genomics reveals high biological diversity and specific adaptations in the industrially and medically important fungal genus Aspergillus.</title>
        <authorList>
            <person name="de Vries R.P."/>
            <person name="Riley R."/>
            <person name="Wiebenga A."/>
            <person name="Aguilar-Osorio G."/>
            <person name="Amillis S."/>
            <person name="Uchima C.A."/>
            <person name="Anderluh G."/>
            <person name="Asadollahi M."/>
            <person name="Askin M."/>
            <person name="Barry K."/>
            <person name="Battaglia E."/>
            <person name="Bayram O."/>
            <person name="Benocci T."/>
            <person name="Braus-Stromeyer S.A."/>
            <person name="Caldana C."/>
            <person name="Canovas D."/>
            <person name="Cerqueira G.C."/>
            <person name="Chen F."/>
            <person name="Chen W."/>
            <person name="Choi C."/>
            <person name="Clum A."/>
            <person name="Dos Santos R.A."/>
            <person name="Damasio A.R."/>
            <person name="Diallinas G."/>
            <person name="Emri T."/>
            <person name="Fekete E."/>
            <person name="Flipphi M."/>
            <person name="Freyberg S."/>
            <person name="Gallo A."/>
            <person name="Gournas C."/>
            <person name="Habgood R."/>
            <person name="Hainaut M."/>
            <person name="Harispe M.L."/>
            <person name="Henrissat B."/>
            <person name="Hilden K.S."/>
            <person name="Hope R."/>
            <person name="Hossain A."/>
            <person name="Karabika E."/>
            <person name="Karaffa L."/>
            <person name="Karanyi Z."/>
            <person name="Krasevec N."/>
            <person name="Kuo A."/>
            <person name="Kusch H."/>
            <person name="LaButti K."/>
            <person name="Lagendijk E.L."/>
            <person name="Lapidus A."/>
            <person name="Levasseur A."/>
            <person name="Lindquist E."/>
            <person name="Lipzen A."/>
            <person name="Logrieco A.F."/>
            <person name="MacCabe A."/>
            <person name="Maekelae M.R."/>
            <person name="Malavazi I."/>
            <person name="Melin P."/>
            <person name="Meyer V."/>
            <person name="Mielnichuk N."/>
            <person name="Miskei M."/>
            <person name="Molnar A.P."/>
            <person name="Mule G."/>
            <person name="Ngan C.Y."/>
            <person name="Orejas M."/>
            <person name="Orosz E."/>
            <person name="Ouedraogo J.P."/>
            <person name="Overkamp K.M."/>
            <person name="Park H.-S."/>
            <person name="Perrone G."/>
            <person name="Piumi F."/>
            <person name="Punt P.J."/>
            <person name="Ram A.F."/>
            <person name="Ramon A."/>
            <person name="Rauscher S."/>
            <person name="Record E."/>
            <person name="Riano-Pachon D.M."/>
            <person name="Robert V."/>
            <person name="Roehrig J."/>
            <person name="Ruller R."/>
            <person name="Salamov A."/>
            <person name="Salih N.S."/>
            <person name="Samson R.A."/>
            <person name="Sandor E."/>
            <person name="Sanguinetti M."/>
            <person name="Schuetze T."/>
            <person name="Sepcic K."/>
            <person name="Shelest E."/>
            <person name="Sherlock G."/>
            <person name="Sophianopoulou V."/>
            <person name="Squina F.M."/>
            <person name="Sun H."/>
            <person name="Susca A."/>
            <person name="Todd R.B."/>
            <person name="Tsang A."/>
            <person name="Unkles S.E."/>
            <person name="van de Wiele N."/>
            <person name="van Rossen-Uffink D."/>
            <person name="Oliveira J.V."/>
            <person name="Vesth T.C."/>
            <person name="Visser J."/>
            <person name="Yu J.-H."/>
            <person name="Zhou M."/>
            <person name="Andersen M.R."/>
            <person name="Archer D.B."/>
            <person name="Baker S.E."/>
            <person name="Benoit I."/>
            <person name="Brakhage A.A."/>
            <person name="Braus G.H."/>
            <person name="Fischer R."/>
            <person name="Frisvad J.C."/>
            <person name="Goldman G.H."/>
            <person name="Houbraken J."/>
            <person name="Oakley B."/>
            <person name="Pocsi I."/>
            <person name="Scazzocchio C."/>
            <person name="Seiboth B."/>
            <person name="vanKuyk P.A."/>
            <person name="Wortman J."/>
            <person name="Dyer P.S."/>
            <person name="Grigoriev I.V."/>
        </authorList>
    </citation>
    <scope>NUCLEOTIDE SEQUENCE [LARGE SCALE GENOMIC DNA]</scope>
    <source>
        <strain evidence="3">CBS 506.65</strain>
    </source>
</reference>
<dbReference type="EMBL" id="KV878348">
    <property type="protein sequence ID" value="OJJ44361.1"/>
    <property type="molecule type" value="Genomic_DNA"/>
</dbReference>
<evidence type="ECO:0000313" key="3">
    <source>
        <dbReference type="Proteomes" id="UP000184188"/>
    </source>
</evidence>
<sequence>MLITDMNQWLWYSAACMNPHRTTVTRYLPRENAPVLRQYGEGTWFFHFGVGVLCVSISGHCCFFFFLPPPRLPLEHLLYFFSTSSSRHRSYPFAYSSSLRRSLVNIYL</sequence>
<evidence type="ECO:0000313" key="2">
    <source>
        <dbReference type="EMBL" id="OJJ44361.1"/>
    </source>
</evidence>
<keyword evidence="1" id="KW-1133">Transmembrane helix</keyword>
<dbReference type="VEuPathDB" id="FungiDB:ASPZODRAFT_780052"/>
<gene>
    <name evidence="2" type="ORF">ASPZODRAFT_780052</name>
</gene>
<dbReference type="RefSeq" id="XP_022578871.1">
    <property type="nucleotide sequence ID" value="XM_022730206.1"/>
</dbReference>
<keyword evidence="1" id="KW-0472">Membrane</keyword>
<dbReference type="Proteomes" id="UP000184188">
    <property type="component" value="Unassembled WGS sequence"/>
</dbReference>
<feature type="transmembrane region" description="Helical" evidence="1">
    <location>
        <begin position="44"/>
        <end position="67"/>
    </location>
</feature>
<keyword evidence="1" id="KW-0812">Transmembrane</keyword>
<evidence type="ECO:0000256" key="1">
    <source>
        <dbReference type="SAM" id="Phobius"/>
    </source>
</evidence>
<keyword evidence="3" id="KW-1185">Reference proteome</keyword>
<name>A0A1L9SB32_9EURO</name>